<accession>A0A7R8ZYM9</accession>
<sequence>GFYYRWDQQSPVGGCDGVHTADLCERPPDEFVHRFLHDDRLRQVLDDGLYERERSHENGLAGLEGTLPRAFHGQVRCVRQTSRRGGGPVEGLLHDGRPGEQDPGDSGTFHGDRQEQGCRGAGGKAPVPGVRREPCPCDEIGRPVEADVRGLPGEPTPLHGSHQRHQLQTRGTNRLHERSQGCPG</sequence>
<name>A0A7R8ZYM9_9CRUS</name>
<proteinExistence type="predicted"/>
<feature type="region of interest" description="Disordered" evidence="1">
    <location>
        <begin position="79"/>
        <end position="184"/>
    </location>
</feature>
<dbReference type="EMBL" id="OB681014">
    <property type="protein sequence ID" value="CAD7236681.1"/>
    <property type="molecule type" value="Genomic_DNA"/>
</dbReference>
<dbReference type="AlphaFoldDB" id="A0A7R8ZYM9"/>
<feature type="compositionally biased region" description="Basic and acidic residues" evidence="1">
    <location>
        <begin position="130"/>
        <end position="148"/>
    </location>
</feature>
<feature type="compositionally biased region" description="Basic and acidic residues" evidence="1">
    <location>
        <begin position="174"/>
        <end position="184"/>
    </location>
</feature>
<evidence type="ECO:0000313" key="2">
    <source>
        <dbReference type="EMBL" id="CAD7236681.1"/>
    </source>
</evidence>
<evidence type="ECO:0000256" key="1">
    <source>
        <dbReference type="SAM" id="MobiDB-lite"/>
    </source>
</evidence>
<feature type="non-terminal residue" evidence="2">
    <location>
        <position position="1"/>
    </location>
</feature>
<gene>
    <name evidence="2" type="ORF">CTOB1V02_LOCUS14496</name>
</gene>
<organism evidence="2">
    <name type="scientific">Cyprideis torosa</name>
    <dbReference type="NCBI Taxonomy" id="163714"/>
    <lineage>
        <taxon>Eukaryota</taxon>
        <taxon>Metazoa</taxon>
        <taxon>Ecdysozoa</taxon>
        <taxon>Arthropoda</taxon>
        <taxon>Crustacea</taxon>
        <taxon>Oligostraca</taxon>
        <taxon>Ostracoda</taxon>
        <taxon>Podocopa</taxon>
        <taxon>Podocopida</taxon>
        <taxon>Cytherocopina</taxon>
        <taxon>Cytheroidea</taxon>
        <taxon>Cytherideidae</taxon>
        <taxon>Cyprideis</taxon>
    </lineage>
</organism>
<reference evidence="2" key="1">
    <citation type="submission" date="2020-11" db="EMBL/GenBank/DDBJ databases">
        <authorList>
            <person name="Tran Van P."/>
        </authorList>
    </citation>
    <scope>NUCLEOTIDE SEQUENCE</scope>
</reference>
<protein>
    <submittedName>
        <fullName evidence="2">Uncharacterized protein</fullName>
    </submittedName>
</protein>